<keyword evidence="5" id="KW-1185">Reference proteome</keyword>
<dbReference type="PANTHER" id="PTHR35450">
    <property type="entry name" value="REVERSE TRANSCRIPTASE DOMAIN-CONTAINING PROTEIN"/>
    <property type="match status" value="1"/>
</dbReference>
<reference evidence="5" key="1">
    <citation type="journal article" date="2017" name="bioRxiv">
        <title>Comparative analysis of the genomes of Stylophora pistillata and Acropora digitifera provides evidence for extensive differences between species of corals.</title>
        <authorList>
            <person name="Voolstra C.R."/>
            <person name="Li Y."/>
            <person name="Liew Y.J."/>
            <person name="Baumgarten S."/>
            <person name="Zoccola D."/>
            <person name="Flot J.-F."/>
            <person name="Tambutte S."/>
            <person name="Allemand D."/>
            <person name="Aranda M."/>
        </authorList>
    </citation>
    <scope>NUCLEOTIDE SEQUENCE [LARGE SCALE GENOMIC DNA]</scope>
</reference>
<dbReference type="Pfam" id="PF00078">
    <property type="entry name" value="RVT_1"/>
    <property type="match status" value="1"/>
</dbReference>
<feature type="region of interest" description="Disordered" evidence="2">
    <location>
        <begin position="147"/>
        <end position="169"/>
    </location>
</feature>
<feature type="region of interest" description="Disordered" evidence="2">
    <location>
        <begin position="1"/>
        <end position="20"/>
    </location>
</feature>
<dbReference type="InterPro" id="IPR043502">
    <property type="entry name" value="DNA/RNA_pol_sf"/>
</dbReference>
<feature type="domain" description="Reverse transcriptase" evidence="3">
    <location>
        <begin position="442"/>
        <end position="725"/>
    </location>
</feature>
<dbReference type="EMBL" id="LSMT01000205">
    <property type="protein sequence ID" value="PFX23499.1"/>
    <property type="molecule type" value="Genomic_DNA"/>
</dbReference>
<dbReference type="PROSITE" id="PS50096">
    <property type="entry name" value="IQ"/>
    <property type="match status" value="1"/>
</dbReference>
<accession>A0A2B4S382</accession>
<sequence>MADEVTQQPARTNETTRGRRRRGRVIWTVQMNRDLLECKEIAQQLVASVEPPLYPNGRKKGYMRIMWEKWNEKGYAGLDFSSQNLRDQAGHLEKSKGNVRDTIIRSLESPNNEQSEEGNFISQPEIMSSNMQQSTQNAEVDLHIASSTQTPLGPNNASINTSTGSDTSIDEVPSELAQLPAQFLASVKQSPGDFSGRCYDPRTKQKPTGNDIDNVNTAVRELLKCNMVPDPSEDPFGYLRMANCVLYSVIIAFYVFKGWKKKESNKDEAGRSKFNEMAKEKYEGQASKIRAKLSKAKAEIERIKTNGEITKKGKRNRAELKKVCKTLTVANLVAYMEKEKSKLRRLKRGYRSRKKQHEARQINRQFQLDRRRVYGKLKGMVEAQGDSDKPKYDHGLQDNRRQDRMFTNIEEAASFWRSLWEAEGTGDTGADWLEEVRCAIREKVPEPTEENFTLKGKSSLVPKLGEFNSANQRPITCLNTMYKWFSSWLLKPVDQHLDTYGLMEGGQRGAKENCSGTMNNFLVDRMVCQDSQRGRRKLSMAWVDVRKAYGSVDYKWLKEMFALHHFSTWIGNLIARLCARWNTKITAVTKQGVETSERIAFRKGLPQGDALCPRLFTLCLNPIAWKLKASEGYRLSKPISAKITDLLYIDDLEIYAASEAKLERIMKGVRNAMEDVGLQWNERKCAVVHVRRGRLQEPEENGIGAGEAITLCCIETMERFTGRVSKDTNIY</sequence>
<dbReference type="OrthoDB" id="5949407at2759"/>
<feature type="coiled-coil region" evidence="1">
    <location>
        <begin position="279"/>
        <end position="306"/>
    </location>
</feature>
<evidence type="ECO:0000313" key="5">
    <source>
        <dbReference type="Proteomes" id="UP000225706"/>
    </source>
</evidence>
<dbReference type="PANTHER" id="PTHR35450:SF2">
    <property type="entry name" value="REVERSE TRANSCRIPTASE DOMAIN-CONTAINING PROTEIN"/>
    <property type="match status" value="1"/>
</dbReference>
<dbReference type="Proteomes" id="UP000225706">
    <property type="component" value="Unassembled WGS sequence"/>
</dbReference>
<proteinExistence type="predicted"/>
<feature type="compositionally biased region" description="Polar residues" evidence="2">
    <location>
        <begin position="1"/>
        <end position="15"/>
    </location>
</feature>
<feature type="compositionally biased region" description="Polar residues" evidence="2">
    <location>
        <begin position="147"/>
        <end position="167"/>
    </location>
</feature>
<dbReference type="PROSITE" id="PS50878">
    <property type="entry name" value="RT_POL"/>
    <property type="match status" value="1"/>
</dbReference>
<evidence type="ECO:0000313" key="4">
    <source>
        <dbReference type="EMBL" id="PFX23499.1"/>
    </source>
</evidence>
<evidence type="ECO:0000259" key="3">
    <source>
        <dbReference type="PROSITE" id="PS50878"/>
    </source>
</evidence>
<comment type="caution">
    <text evidence="4">The sequence shown here is derived from an EMBL/GenBank/DDBJ whole genome shotgun (WGS) entry which is preliminary data.</text>
</comment>
<dbReference type="AlphaFoldDB" id="A0A2B4S382"/>
<dbReference type="SUPFAM" id="SSF56672">
    <property type="entry name" value="DNA/RNA polymerases"/>
    <property type="match status" value="1"/>
</dbReference>
<protein>
    <submittedName>
        <fullName evidence="4">Retrovirus-related Pol polyprotein from type-1 retrotransposable element R2</fullName>
    </submittedName>
</protein>
<dbReference type="CDD" id="cd01650">
    <property type="entry name" value="RT_nLTR_like"/>
    <property type="match status" value="1"/>
</dbReference>
<evidence type="ECO:0000256" key="2">
    <source>
        <dbReference type="SAM" id="MobiDB-lite"/>
    </source>
</evidence>
<name>A0A2B4S382_STYPI</name>
<dbReference type="InterPro" id="IPR043128">
    <property type="entry name" value="Rev_trsase/Diguanyl_cyclase"/>
</dbReference>
<keyword evidence="1" id="KW-0175">Coiled coil</keyword>
<gene>
    <name evidence="4" type="primary">2</name>
    <name evidence="4" type="ORF">AWC38_SpisGene11919</name>
</gene>
<dbReference type="Gene3D" id="3.30.70.270">
    <property type="match status" value="1"/>
</dbReference>
<dbReference type="InterPro" id="IPR000477">
    <property type="entry name" value="RT_dom"/>
</dbReference>
<evidence type="ECO:0000256" key="1">
    <source>
        <dbReference type="SAM" id="Coils"/>
    </source>
</evidence>
<organism evidence="4 5">
    <name type="scientific">Stylophora pistillata</name>
    <name type="common">Smooth cauliflower coral</name>
    <dbReference type="NCBI Taxonomy" id="50429"/>
    <lineage>
        <taxon>Eukaryota</taxon>
        <taxon>Metazoa</taxon>
        <taxon>Cnidaria</taxon>
        <taxon>Anthozoa</taxon>
        <taxon>Hexacorallia</taxon>
        <taxon>Scleractinia</taxon>
        <taxon>Astrocoeniina</taxon>
        <taxon>Pocilloporidae</taxon>
        <taxon>Stylophora</taxon>
    </lineage>
</organism>